<accession>A0A8J3Q9Y3</accession>
<protein>
    <submittedName>
        <fullName evidence="2">Uncharacterized protein</fullName>
    </submittedName>
</protein>
<evidence type="ECO:0000256" key="1">
    <source>
        <dbReference type="SAM" id="MobiDB-lite"/>
    </source>
</evidence>
<gene>
    <name evidence="2" type="ORF">Rhe02_39690</name>
</gene>
<comment type="caution">
    <text evidence="2">The sequence shown here is derived from an EMBL/GenBank/DDBJ whole genome shotgun (WGS) entry which is preliminary data.</text>
</comment>
<organism evidence="2 3">
    <name type="scientific">Rhizocola hellebori</name>
    <dbReference type="NCBI Taxonomy" id="1392758"/>
    <lineage>
        <taxon>Bacteria</taxon>
        <taxon>Bacillati</taxon>
        <taxon>Actinomycetota</taxon>
        <taxon>Actinomycetes</taxon>
        <taxon>Micromonosporales</taxon>
        <taxon>Micromonosporaceae</taxon>
        <taxon>Rhizocola</taxon>
    </lineage>
</organism>
<proteinExistence type="predicted"/>
<name>A0A8J3Q9Y3_9ACTN</name>
<dbReference type="Proteomes" id="UP000612899">
    <property type="component" value="Unassembled WGS sequence"/>
</dbReference>
<dbReference type="EMBL" id="BONY01000022">
    <property type="protein sequence ID" value="GIH05902.1"/>
    <property type="molecule type" value="Genomic_DNA"/>
</dbReference>
<feature type="region of interest" description="Disordered" evidence="1">
    <location>
        <begin position="1"/>
        <end position="22"/>
    </location>
</feature>
<evidence type="ECO:0000313" key="2">
    <source>
        <dbReference type="EMBL" id="GIH05902.1"/>
    </source>
</evidence>
<reference evidence="2" key="1">
    <citation type="submission" date="2021-01" db="EMBL/GenBank/DDBJ databases">
        <title>Whole genome shotgun sequence of Rhizocola hellebori NBRC 109834.</title>
        <authorList>
            <person name="Komaki H."/>
            <person name="Tamura T."/>
        </authorList>
    </citation>
    <scope>NUCLEOTIDE SEQUENCE</scope>
    <source>
        <strain evidence="2">NBRC 109834</strain>
    </source>
</reference>
<sequence length="80" mass="8046">MTEAVGEGVTERLTAGDGARDGEEETLGVAVGSLLASSVPAASHPIDQPTRPSTTRVVTNAAVAAGLNPRFTTDLAVARS</sequence>
<dbReference type="AlphaFoldDB" id="A0A8J3Q9Y3"/>
<keyword evidence="3" id="KW-1185">Reference proteome</keyword>
<evidence type="ECO:0000313" key="3">
    <source>
        <dbReference type="Proteomes" id="UP000612899"/>
    </source>
</evidence>